<evidence type="ECO:0000259" key="3">
    <source>
        <dbReference type="PROSITE" id="PS50011"/>
    </source>
</evidence>
<dbReference type="OrthoDB" id="416454at2759"/>
<dbReference type="Pfam" id="PF00069">
    <property type="entry name" value="Pkinase"/>
    <property type="match status" value="1"/>
</dbReference>
<dbReference type="Proteomes" id="UP000269221">
    <property type="component" value="Unassembled WGS sequence"/>
</dbReference>
<dbReference type="SMART" id="SM00220">
    <property type="entry name" value="S_TKc"/>
    <property type="match status" value="1"/>
</dbReference>
<dbReference type="Gene3D" id="1.10.510.10">
    <property type="entry name" value="Transferase(Phosphotransferase) domain 1"/>
    <property type="match status" value="1"/>
</dbReference>
<reference evidence="4 5" key="1">
    <citation type="submission" date="2018-07" db="EMBL/GenBank/DDBJ databases">
        <title>A high quality draft genome assembly of the barn swallow (H. rustica rustica).</title>
        <authorList>
            <person name="Formenti G."/>
            <person name="Chiara M."/>
            <person name="Poveda L."/>
            <person name="Francoijs K.-J."/>
            <person name="Bonisoli-Alquati A."/>
            <person name="Canova L."/>
            <person name="Gianfranceschi L."/>
            <person name="Horner D.S."/>
            <person name="Saino N."/>
        </authorList>
    </citation>
    <scope>NUCLEOTIDE SEQUENCE [LARGE SCALE GENOMIC DNA]</scope>
    <source>
        <strain evidence="4">Chelidonia</strain>
        <tissue evidence="4">Blood</tissue>
    </source>
</reference>
<dbReference type="AlphaFoldDB" id="A0A3M0JRB9"/>
<dbReference type="STRING" id="333673.A0A3M0JRB9"/>
<evidence type="ECO:0000256" key="2">
    <source>
        <dbReference type="SAM" id="MobiDB-lite"/>
    </source>
</evidence>
<dbReference type="PROSITE" id="PS50011">
    <property type="entry name" value="PROTEIN_KINASE_DOM"/>
    <property type="match status" value="1"/>
</dbReference>
<feature type="coiled-coil region" evidence="1">
    <location>
        <begin position="277"/>
        <end position="304"/>
    </location>
</feature>
<organism evidence="4 5">
    <name type="scientific">Hirundo rustica rustica</name>
    <dbReference type="NCBI Taxonomy" id="333673"/>
    <lineage>
        <taxon>Eukaryota</taxon>
        <taxon>Metazoa</taxon>
        <taxon>Chordata</taxon>
        <taxon>Craniata</taxon>
        <taxon>Vertebrata</taxon>
        <taxon>Euteleostomi</taxon>
        <taxon>Archelosauria</taxon>
        <taxon>Archosauria</taxon>
        <taxon>Dinosauria</taxon>
        <taxon>Saurischia</taxon>
        <taxon>Theropoda</taxon>
        <taxon>Coelurosauria</taxon>
        <taxon>Aves</taxon>
        <taxon>Neognathae</taxon>
        <taxon>Neoaves</taxon>
        <taxon>Telluraves</taxon>
        <taxon>Australaves</taxon>
        <taxon>Passeriformes</taxon>
        <taxon>Sylvioidea</taxon>
        <taxon>Hirundinidae</taxon>
        <taxon>Hirundo</taxon>
    </lineage>
</organism>
<evidence type="ECO:0000313" key="4">
    <source>
        <dbReference type="EMBL" id="RMC01634.1"/>
    </source>
</evidence>
<dbReference type="SUPFAM" id="SSF56112">
    <property type="entry name" value="Protein kinase-like (PK-like)"/>
    <property type="match status" value="1"/>
</dbReference>
<accession>A0A3M0JRB9</accession>
<name>A0A3M0JRB9_HIRRU</name>
<comment type="caution">
    <text evidence="4">The sequence shown here is derived from an EMBL/GenBank/DDBJ whole genome shotgun (WGS) entry which is preliminary data.</text>
</comment>
<keyword evidence="5" id="KW-1185">Reference proteome</keyword>
<dbReference type="Gene3D" id="3.30.200.20">
    <property type="entry name" value="Phosphorylase Kinase, domain 1"/>
    <property type="match status" value="1"/>
</dbReference>
<dbReference type="InterPro" id="IPR000719">
    <property type="entry name" value="Prot_kinase_dom"/>
</dbReference>
<dbReference type="InterPro" id="IPR008271">
    <property type="entry name" value="Ser/Thr_kinase_AS"/>
</dbReference>
<feature type="compositionally biased region" description="Basic and acidic residues" evidence="2">
    <location>
        <begin position="72"/>
        <end position="93"/>
    </location>
</feature>
<feature type="domain" description="Protein kinase" evidence="3">
    <location>
        <begin position="554"/>
        <end position="710"/>
    </location>
</feature>
<dbReference type="InterPro" id="IPR011009">
    <property type="entry name" value="Kinase-like_dom_sf"/>
</dbReference>
<evidence type="ECO:0000313" key="5">
    <source>
        <dbReference type="Proteomes" id="UP000269221"/>
    </source>
</evidence>
<dbReference type="Pfam" id="PF00078">
    <property type="entry name" value="RVT_1"/>
    <property type="match status" value="1"/>
</dbReference>
<dbReference type="PROSITE" id="PS00108">
    <property type="entry name" value="PROTEIN_KINASE_ST"/>
    <property type="match status" value="1"/>
</dbReference>
<evidence type="ECO:0000256" key="1">
    <source>
        <dbReference type="SAM" id="Coils"/>
    </source>
</evidence>
<dbReference type="GO" id="GO:0004672">
    <property type="term" value="F:protein kinase activity"/>
    <property type="evidence" value="ECO:0007669"/>
    <property type="project" value="InterPro"/>
</dbReference>
<dbReference type="EMBL" id="QRBI01000136">
    <property type="protein sequence ID" value="RMC01634.1"/>
    <property type="molecule type" value="Genomic_DNA"/>
</dbReference>
<feature type="region of interest" description="Disordered" evidence="2">
    <location>
        <begin position="46"/>
        <end position="95"/>
    </location>
</feature>
<dbReference type="GO" id="GO:0005524">
    <property type="term" value="F:ATP binding"/>
    <property type="evidence" value="ECO:0007669"/>
    <property type="project" value="InterPro"/>
</dbReference>
<dbReference type="InterPro" id="IPR000477">
    <property type="entry name" value="RT_dom"/>
</dbReference>
<protein>
    <recommendedName>
        <fullName evidence="3">Protein kinase domain-containing protein</fullName>
    </recommendedName>
</protein>
<proteinExistence type="predicted"/>
<sequence>MLLVEEADYNLLGRDLIVALGINLIVRNSQIMVSIYKLTREDEDKINPKNMKAEPQAELPEAQSDIKAVKSRNKEDMRSSQEGMTLHEQRGDQQKQNIKEQLQAELQEVEARINAKGNRLEEEMKIIRETLNTLPQALQKQVEVLTCHLAACKGFEQMTGNKEPQDRREAQELSHPEVLQVEHDLKMYKGSFTKAAAAAAVSSTGAFAPQPEKRSPGSRFISSTDTAAAQQQEIKDDSLELLRCFVTTANPMTKYIELENIGGGGVAEEVCLRCEQVNRLLSLMAELREEVERLRSIRESEREIDWWSSALPSFREAHQDSEDSYASHSQAIEGHLVDEGEWKLVPAWAGDFNLPDICWELNTAERRQSRKFLECMEDNFLSQLVAHSRISWQPRGSDRSSLCWVGNWLDGRAQSVVVNGAASSWQPVTSGVPQGSVLGTVLFSNFTDDMAEGIESLISKFADDTKLGACVDLLEGRMALQRDLHRLDGWAESNKLKLSKSKCRVLHFGHSNPLKRYRLGRVWLDSAQEERDLGYWCQWQNMSRQCAQVAKRASGILAWIRNGVASRSREVILPLYSAPVAMRKINLRGLRKKGLNFNELTVMRMSRNPNLVHCVDSYLVDKQFWLVMEYMDGGTLRDVISKTYLSEDEMAAISRECLQGLDFLHSNHVIHRDVKSRNILLRTDGSVKLGQYILGQVQHSEHLGCGGAFE</sequence>
<gene>
    <name evidence="4" type="ORF">DUI87_21647</name>
</gene>
<keyword evidence="1" id="KW-0175">Coiled coil</keyword>
<dbReference type="PANTHER" id="PTHR33332">
    <property type="entry name" value="REVERSE TRANSCRIPTASE DOMAIN-CONTAINING PROTEIN"/>
    <property type="match status" value="1"/>
</dbReference>